<protein>
    <submittedName>
        <fullName evidence="2">Transposon Ty3-G Gag-Pol polyprotein</fullName>
    </submittedName>
</protein>
<dbReference type="Proteomes" id="UP000075243">
    <property type="component" value="Chromosome 7"/>
</dbReference>
<evidence type="ECO:0000259" key="1">
    <source>
        <dbReference type="Pfam" id="PF00078"/>
    </source>
</evidence>
<dbReference type="Gene3D" id="3.30.70.270">
    <property type="match status" value="1"/>
</dbReference>
<dbReference type="InterPro" id="IPR043502">
    <property type="entry name" value="DNA/RNA_pol_sf"/>
</dbReference>
<dbReference type="Pfam" id="PF00078">
    <property type="entry name" value="RVT_1"/>
    <property type="match status" value="1"/>
</dbReference>
<accession>A0A151TBW1</accession>
<dbReference type="PANTHER" id="PTHR37984:SF5">
    <property type="entry name" value="PROTEIN NYNRIN-LIKE"/>
    <property type="match status" value="1"/>
</dbReference>
<dbReference type="EMBL" id="CM003609">
    <property type="protein sequence ID" value="KYP64494.1"/>
    <property type="molecule type" value="Genomic_DNA"/>
</dbReference>
<proteinExistence type="predicted"/>
<dbReference type="InterPro" id="IPR050951">
    <property type="entry name" value="Retrovirus_Pol_polyprotein"/>
</dbReference>
<feature type="domain" description="Reverse transcriptase" evidence="1">
    <location>
        <begin position="15"/>
        <end position="115"/>
    </location>
</feature>
<keyword evidence="3" id="KW-1185">Reference proteome</keyword>
<reference evidence="2 3" key="1">
    <citation type="journal article" date="2012" name="Nat. Biotechnol.">
        <title>Draft genome sequence of pigeonpea (Cajanus cajan), an orphan legume crop of resource-poor farmers.</title>
        <authorList>
            <person name="Varshney R.K."/>
            <person name="Chen W."/>
            <person name="Li Y."/>
            <person name="Bharti A.K."/>
            <person name="Saxena R.K."/>
            <person name="Schlueter J.A."/>
            <person name="Donoghue M.T."/>
            <person name="Azam S."/>
            <person name="Fan G."/>
            <person name="Whaley A.M."/>
            <person name="Farmer A.D."/>
            <person name="Sheridan J."/>
            <person name="Iwata A."/>
            <person name="Tuteja R."/>
            <person name="Penmetsa R.V."/>
            <person name="Wu W."/>
            <person name="Upadhyaya H.D."/>
            <person name="Yang S.P."/>
            <person name="Shah T."/>
            <person name="Saxena K.B."/>
            <person name="Michael T."/>
            <person name="McCombie W.R."/>
            <person name="Yang B."/>
            <person name="Zhang G."/>
            <person name="Yang H."/>
            <person name="Wang J."/>
            <person name="Spillane C."/>
            <person name="Cook D.R."/>
            <person name="May G.D."/>
            <person name="Xu X."/>
            <person name="Jackson S.A."/>
        </authorList>
    </citation>
    <scope>NUCLEOTIDE SEQUENCE [LARGE SCALE GENOMIC DNA]</scope>
    <source>
        <strain evidence="3">cv. Asha</strain>
    </source>
</reference>
<feature type="non-terminal residue" evidence="2">
    <location>
        <position position="1"/>
    </location>
</feature>
<dbReference type="PANTHER" id="PTHR37984">
    <property type="entry name" value="PROTEIN CBG26694"/>
    <property type="match status" value="1"/>
</dbReference>
<dbReference type="InterPro" id="IPR000477">
    <property type="entry name" value="RT_dom"/>
</dbReference>
<gene>
    <name evidence="2" type="ORF">KK1_019094</name>
</gene>
<evidence type="ECO:0000313" key="2">
    <source>
        <dbReference type="EMBL" id="KYP64494.1"/>
    </source>
</evidence>
<dbReference type="AlphaFoldDB" id="A0A151TBW1"/>
<sequence length="206" mass="24172">VQKSLRPCVVLSLLVPKKDEKWRMCTYCRIINNITINYRHSIPRLDDILDELHWATIFSKLNHKSGYPQIRIRERDAWKTAFKTKFNLYKWLVMPFGLTNAPSTFMRLMNHVLRKRGVKVNLEKIKAIQEWSTPKSVGDIKSFHRLVSIYRRFAKDSSTLASPLNELVKKDVSFIWGEKQEKSFQQLKDQLNNAPVPALPNISQTF</sequence>
<name>A0A151TBW1_CAJCA</name>
<dbReference type="Gramene" id="C.cajan_18551.t">
    <property type="protein sequence ID" value="C.cajan_18551.t"/>
    <property type="gene ID" value="C.cajan_18551"/>
</dbReference>
<dbReference type="SUPFAM" id="SSF56672">
    <property type="entry name" value="DNA/RNA polymerases"/>
    <property type="match status" value="1"/>
</dbReference>
<dbReference type="FunFam" id="3.30.70.270:FF:000063">
    <property type="entry name" value="Zinc knuckle domaincontaining protein"/>
    <property type="match status" value="1"/>
</dbReference>
<dbReference type="InterPro" id="IPR043128">
    <property type="entry name" value="Rev_trsase/Diguanyl_cyclase"/>
</dbReference>
<dbReference type="CDD" id="cd01647">
    <property type="entry name" value="RT_LTR"/>
    <property type="match status" value="1"/>
</dbReference>
<dbReference type="Gene3D" id="3.10.10.10">
    <property type="entry name" value="HIV Type 1 Reverse Transcriptase, subunit A, domain 1"/>
    <property type="match status" value="1"/>
</dbReference>
<organism evidence="2 3">
    <name type="scientific">Cajanus cajan</name>
    <name type="common">Pigeon pea</name>
    <name type="synonym">Cajanus indicus</name>
    <dbReference type="NCBI Taxonomy" id="3821"/>
    <lineage>
        <taxon>Eukaryota</taxon>
        <taxon>Viridiplantae</taxon>
        <taxon>Streptophyta</taxon>
        <taxon>Embryophyta</taxon>
        <taxon>Tracheophyta</taxon>
        <taxon>Spermatophyta</taxon>
        <taxon>Magnoliopsida</taxon>
        <taxon>eudicotyledons</taxon>
        <taxon>Gunneridae</taxon>
        <taxon>Pentapetalae</taxon>
        <taxon>rosids</taxon>
        <taxon>fabids</taxon>
        <taxon>Fabales</taxon>
        <taxon>Fabaceae</taxon>
        <taxon>Papilionoideae</taxon>
        <taxon>50 kb inversion clade</taxon>
        <taxon>NPAAA clade</taxon>
        <taxon>indigoferoid/millettioid clade</taxon>
        <taxon>Phaseoleae</taxon>
        <taxon>Cajanus</taxon>
    </lineage>
</organism>
<evidence type="ECO:0000313" key="3">
    <source>
        <dbReference type="Proteomes" id="UP000075243"/>
    </source>
</evidence>